<dbReference type="InterPro" id="IPR052745">
    <property type="entry name" value="G3P_Oxidase/Oxidoreductase"/>
</dbReference>
<accession>A0A9D1DHU9</accession>
<feature type="domain" description="BFD-like [2Fe-2S]-binding" evidence="2">
    <location>
        <begin position="397"/>
        <end position="448"/>
    </location>
</feature>
<dbReference type="PANTHER" id="PTHR42720">
    <property type="entry name" value="GLYCEROL-3-PHOSPHATE DEHYDROGENASE"/>
    <property type="match status" value="1"/>
</dbReference>
<dbReference type="Gene3D" id="3.50.50.60">
    <property type="entry name" value="FAD/NAD(P)-binding domain"/>
    <property type="match status" value="1"/>
</dbReference>
<dbReference type="Gene3D" id="3.30.9.10">
    <property type="entry name" value="D-Amino Acid Oxidase, subunit A, domain 2"/>
    <property type="match status" value="1"/>
</dbReference>
<feature type="domain" description="FAD dependent oxidoreductase" evidence="1">
    <location>
        <begin position="3"/>
        <end position="352"/>
    </location>
</feature>
<dbReference type="Gene3D" id="1.10.10.1100">
    <property type="entry name" value="BFD-like [2Fe-2S]-binding domain"/>
    <property type="match status" value="1"/>
</dbReference>
<dbReference type="InterPro" id="IPR036188">
    <property type="entry name" value="FAD/NAD-bd_sf"/>
</dbReference>
<dbReference type="EMBL" id="DVHE01000050">
    <property type="protein sequence ID" value="HIR50897.1"/>
    <property type="molecule type" value="Genomic_DNA"/>
</dbReference>
<name>A0A9D1DHU9_9FIRM</name>
<proteinExistence type="predicted"/>
<dbReference type="PANTHER" id="PTHR42720:SF1">
    <property type="entry name" value="GLYCEROL 3-PHOSPHATE OXIDASE"/>
    <property type="match status" value="1"/>
</dbReference>
<reference evidence="3" key="2">
    <citation type="journal article" date="2021" name="PeerJ">
        <title>Extensive microbial diversity within the chicken gut microbiome revealed by metagenomics and culture.</title>
        <authorList>
            <person name="Gilroy R."/>
            <person name="Ravi A."/>
            <person name="Getino M."/>
            <person name="Pursley I."/>
            <person name="Horton D.L."/>
            <person name="Alikhan N.F."/>
            <person name="Baker D."/>
            <person name="Gharbi K."/>
            <person name="Hall N."/>
            <person name="Watson M."/>
            <person name="Adriaenssens E.M."/>
            <person name="Foster-Nyarko E."/>
            <person name="Jarju S."/>
            <person name="Secka A."/>
            <person name="Antonio M."/>
            <person name="Oren A."/>
            <person name="Chaudhuri R.R."/>
            <person name="La Ragione R."/>
            <person name="Hildebrand F."/>
            <person name="Pallen M.J."/>
        </authorList>
    </citation>
    <scope>NUCLEOTIDE SEQUENCE</scope>
    <source>
        <strain evidence="3">ChiBcec15-4380</strain>
    </source>
</reference>
<comment type="caution">
    <text evidence="3">The sequence shown here is derived from an EMBL/GenBank/DDBJ whole genome shotgun (WGS) entry which is preliminary data.</text>
</comment>
<dbReference type="InterPro" id="IPR007419">
    <property type="entry name" value="BFD-like_2Fe2S-bd_dom"/>
</dbReference>
<dbReference type="InterPro" id="IPR006076">
    <property type="entry name" value="FAD-dep_OxRdtase"/>
</dbReference>
<dbReference type="InterPro" id="IPR041854">
    <property type="entry name" value="BFD-like_2Fe2S-bd_dom_sf"/>
</dbReference>
<evidence type="ECO:0000259" key="2">
    <source>
        <dbReference type="Pfam" id="PF04324"/>
    </source>
</evidence>
<dbReference type="Pfam" id="PF01266">
    <property type="entry name" value="DAO"/>
    <property type="match status" value="1"/>
</dbReference>
<sequence>MYDAIIIGGGVSGAAAARYLSAYRGNFLLLEREEDLCCGTSKANSAIVHAGFDAKPGSLMARLNVAGAKAMPALSRELDFPYDPIGSLVVCFDTGDLPRLEALKRQGEANGVEGLEILSGEAARAMEPHLSRRCAAALYAPTAGIVCPFGLTYALGENAAQNGVQFSFDTEVTGFSRENGLWRVETTRGAFRTRAVVNAAGVQAAALHNLVSRRPLHITPRKGEYLLLDHTAGTHVRHTIFQLPGPLGKGVLVTPTVHGNLLLGPTAVDVDDPNGVDTTAAGLAEVAEKAALGVEDLPLRQVITAFAGLRAHEDGHEFIIEEAADAPGFFDCAGIESPGLSSAPAIGQLVAAQVSQALNLPENPDFCPTRRAIPDPRKLSFEARQALVARDPAYGRIICRCEEISEGEIREAIRRGARSLDGVKRRTRAGMGRCQGGFCAPRVMELLEQSGIPWQQLTAKAGGTSYLLTGPAKGAD</sequence>
<dbReference type="CDD" id="cd19946">
    <property type="entry name" value="GlpA-like_Fer2_BFD-like"/>
    <property type="match status" value="1"/>
</dbReference>
<dbReference type="Proteomes" id="UP000824239">
    <property type="component" value="Unassembled WGS sequence"/>
</dbReference>
<reference evidence="3" key="1">
    <citation type="submission" date="2020-10" db="EMBL/GenBank/DDBJ databases">
        <authorList>
            <person name="Gilroy R."/>
        </authorList>
    </citation>
    <scope>NUCLEOTIDE SEQUENCE</scope>
    <source>
        <strain evidence="3">ChiBcec15-4380</strain>
    </source>
</reference>
<evidence type="ECO:0000259" key="1">
    <source>
        <dbReference type="Pfam" id="PF01266"/>
    </source>
</evidence>
<organism evidence="3 4">
    <name type="scientific">Candidatus Avoscillospira avicola</name>
    <dbReference type="NCBI Taxonomy" id="2840706"/>
    <lineage>
        <taxon>Bacteria</taxon>
        <taxon>Bacillati</taxon>
        <taxon>Bacillota</taxon>
        <taxon>Clostridia</taxon>
        <taxon>Eubacteriales</taxon>
        <taxon>Oscillospiraceae</taxon>
        <taxon>Oscillospiraceae incertae sedis</taxon>
        <taxon>Candidatus Avoscillospira</taxon>
    </lineage>
</organism>
<dbReference type="Pfam" id="PF04324">
    <property type="entry name" value="Fer2_BFD"/>
    <property type="match status" value="1"/>
</dbReference>
<evidence type="ECO:0000313" key="4">
    <source>
        <dbReference type="Proteomes" id="UP000824239"/>
    </source>
</evidence>
<protein>
    <submittedName>
        <fullName evidence="3">NAD(P)/FAD-dependent oxidoreductase</fullName>
    </submittedName>
</protein>
<dbReference type="SUPFAM" id="SSF51905">
    <property type="entry name" value="FAD/NAD(P)-binding domain"/>
    <property type="match status" value="1"/>
</dbReference>
<evidence type="ECO:0000313" key="3">
    <source>
        <dbReference type="EMBL" id="HIR50897.1"/>
    </source>
</evidence>
<dbReference type="AlphaFoldDB" id="A0A9D1DHU9"/>
<gene>
    <name evidence="3" type="ORF">IAA53_06385</name>
</gene>